<gene>
    <name evidence="22" type="ORF">LSALG_LOCUS41753</name>
</gene>
<keyword evidence="10 17" id="KW-0106">Calcium</keyword>
<keyword evidence="6" id="KW-0575">Peroxidase</keyword>
<comment type="function">
    <text evidence="2">Removal of H(2)O(2), oxidation of toxic reductants, biosynthesis and degradation of lignin, suberization, auxin catabolism, response to environmental stresses such as wounding, pathogen attack and oxidative stress. These functions might be dependent on each isozyme/isoform in each plant tissue.</text>
</comment>
<evidence type="ECO:0000256" key="6">
    <source>
        <dbReference type="ARBA" id="ARBA00022559"/>
    </source>
</evidence>
<proteinExistence type="inferred from homology"/>
<feature type="binding site" description="axial binding residue" evidence="17">
    <location>
        <position position="277"/>
    </location>
    <ligand>
        <name>heme b</name>
        <dbReference type="ChEBI" id="CHEBI:60344"/>
    </ligand>
    <ligandPart>
        <name>Fe</name>
        <dbReference type="ChEBI" id="CHEBI:18248"/>
    </ligandPart>
</feature>
<dbReference type="GO" id="GO:0046872">
    <property type="term" value="F:metal ion binding"/>
    <property type="evidence" value="ECO:0007669"/>
    <property type="project" value="UniProtKB-KW"/>
</dbReference>
<dbReference type="InterPro" id="IPR010255">
    <property type="entry name" value="Haem_peroxidase_sf"/>
</dbReference>
<dbReference type="PROSITE" id="PS50873">
    <property type="entry name" value="PEROXIDASE_4"/>
    <property type="match status" value="1"/>
</dbReference>
<evidence type="ECO:0000256" key="3">
    <source>
        <dbReference type="ARBA" id="ARBA00006873"/>
    </source>
</evidence>
<evidence type="ECO:0000256" key="17">
    <source>
        <dbReference type="PIRSR" id="PIRSR600823-3"/>
    </source>
</evidence>
<dbReference type="GO" id="GO:0042744">
    <property type="term" value="P:hydrogen peroxide catabolic process"/>
    <property type="evidence" value="ECO:0007669"/>
    <property type="project" value="UniProtKB-KW"/>
</dbReference>
<feature type="disulfide bond" evidence="19">
    <location>
        <begin position="156"/>
        <end position="161"/>
    </location>
</feature>
<feature type="binding site" evidence="17">
    <location>
        <position position="162"/>
    </location>
    <ligand>
        <name>Ca(2+)</name>
        <dbReference type="ChEBI" id="CHEBI:29108"/>
        <label>1</label>
    </ligand>
</feature>
<evidence type="ECO:0000256" key="13">
    <source>
        <dbReference type="ARBA" id="ARBA00023157"/>
    </source>
</evidence>
<evidence type="ECO:0000256" key="5">
    <source>
        <dbReference type="ARBA" id="ARBA00022525"/>
    </source>
</evidence>
<keyword evidence="8 17" id="KW-0479">Metal-binding</keyword>
<evidence type="ECO:0000256" key="19">
    <source>
        <dbReference type="PIRSR" id="PIRSR600823-5"/>
    </source>
</evidence>
<evidence type="ECO:0000256" key="10">
    <source>
        <dbReference type="ARBA" id="ARBA00022837"/>
    </source>
</evidence>
<dbReference type="PRINTS" id="PR00461">
    <property type="entry name" value="PLPEROXIDASE"/>
</dbReference>
<evidence type="ECO:0000256" key="7">
    <source>
        <dbReference type="ARBA" id="ARBA00022617"/>
    </source>
</evidence>
<evidence type="ECO:0000256" key="12">
    <source>
        <dbReference type="ARBA" id="ARBA00023004"/>
    </source>
</evidence>
<evidence type="ECO:0000256" key="4">
    <source>
        <dbReference type="ARBA" id="ARBA00012313"/>
    </source>
</evidence>
<dbReference type="PROSITE" id="PS00435">
    <property type="entry name" value="PEROXIDASE_1"/>
    <property type="match status" value="1"/>
</dbReference>
<protein>
    <recommendedName>
        <fullName evidence="4">peroxidase</fullName>
        <ecNumber evidence="4">1.11.1.7</ecNumber>
    </recommendedName>
</protein>
<dbReference type="GO" id="GO:0006979">
    <property type="term" value="P:response to oxidative stress"/>
    <property type="evidence" value="ECO:0007669"/>
    <property type="project" value="InterPro"/>
</dbReference>
<dbReference type="GO" id="GO:0140825">
    <property type="term" value="F:lactoperoxidase activity"/>
    <property type="evidence" value="ECO:0007669"/>
    <property type="project" value="UniProtKB-EC"/>
</dbReference>
<feature type="binding site" evidence="17">
    <location>
        <position position="173"/>
    </location>
    <ligand>
        <name>Ca(2+)</name>
        <dbReference type="ChEBI" id="CHEBI:29108"/>
        <label>1</label>
    </ligand>
</feature>
<evidence type="ECO:0000256" key="2">
    <source>
        <dbReference type="ARBA" id="ARBA00002322"/>
    </source>
</evidence>
<keyword evidence="9" id="KW-0732">Signal</keyword>
<evidence type="ECO:0000256" key="16">
    <source>
        <dbReference type="PIRSR" id="PIRSR600823-2"/>
    </source>
</evidence>
<dbReference type="CDD" id="cd00693">
    <property type="entry name" value="secretory_peroxidase"/>
    <property type="match status" value="1"/>
</dbReference>
<comment type="cofactor">
    <cofactor evidence="17">
        <name>Ca(2+)</name>
        <dbReference type="ChEBI" id="CHEBI:29108"/>
    </cofactor>
    <text evidence="17">Binds 2 calcium ions per subunit.</text>
</comment>
<dbReference type="EMBL" id="OX465085">
    <property type="protein sequence ID" value="CAI9303306.1"/>
    <property type="molecule type" value="Genomic_DNA"/>
</dbReference>
<feature type="domain" description="Plant heme peroxidase family profile" evidence="21">
    <location>
        <begin position="113"/>
        <end position="407"/>
    </location>
</feature>
<keyword evidence="12 17" id="KW-0408">Iron</keyword>
<dbReference type="AlphaFoldDB" id="A0AA36A2B2"/>
<feature type="transmembrane region" description="Helical" evidence="20">
    <location>
        <begin position="97"/>
        <end position="118"/>
    </location>
</feature>
<feature type="binding site" evidence="17">
    <location>
        <position position="164"/>
    </location>
    <ligand>
        <name>Ca(2+)</name>
        <dbReference type="ChEBI" id="CHEBI:29108"/>
        <label>1</label>
    </ligand>
</feature>
<feature type="binding site" evidence="17">
    <location>
        <position position="160"/>
    </location>
    <ligand>
        <name>Ca(2+)</name>
        <dbReference type="ChEBI" id="CHEBI:29108"/>
        <label>1</label>
    </ligand>
</feature>
<evidence type="ECO:0000256" key="18">
    <source>
        <dbReference type="PIRSR" id="PIRSR600823-4"/>
    </source>
</evidence>
<name>A0AA36A2B2_LACSI</name>
<keyword evidence="20" id="KW-1133">Transmembrane helix</keyword>
<evidence type="ECO:0000313" key="22">
    <source>
        <dbReference type="EMBL" id="CAI9303306.1"/>
    </source>
</evidence>
<evidence type="ECO:0000256" key="11">
    <source>
        <dbReference type="ARBA" id="ARBA00023002"/>
    </source>
</evidence>
<sequence length="593" mass="65038">MCLTSDLHVYVCESDPLNYEEASTLSLRLHLKWPTLFTFIASIMFEFRNTRLPPLTIKHLLPPVVIYQLNPILQLKDRKQKSFQLVMEVFSRNKAPLFFLVLFASLITLALGQTRVGFYQTSCPRVEAIVQAAVDAANRANPGVPPGLVRMFFHDCFVNGCDASILISGTGSERTAGPNTLLRGYEIIDAAKTQLEIECPGVVSCADILAIAARDSVLLAGGIARWQVPTGRRDGLVSREADTTNLPAFNDSVDVQIRKFAEKGLNTQDLVTLSGAHTLGTGACLVFSYRLYNFNNTNGPDPSIDPAFLTTLRNLCPNGGDSRRRVALDTGSENRFDTSYFANLRSGRGVLESDQVLWGNPTTRTIAQRFLGVSGLVGLTFNVEFARSMVRMGNIEVKTGTQGEIRRPPQELGVLGSLLFCDDNTISTDTRQTTFGVTTKTPLSSPIASSLNVCTGDLSETCHFQSSPLVRNMIQQIVFVRIESNSDGAYNGDMSSLLDALSPLHNVAANNFFVAAIRIAAKGLPLLFSFPFPDDIYSVTISNCVSPATSCNITSDVTALDRQYNLQSRLPLSAVKCYLHYRKSPPITTWYLQ</sequence>
<keyword evidence="20" id="KW-0812">Transmembrane</keyword>
<dbReference type="FunFam" id="1.10.520.10:FF:000008">
    <property type="entry name" value="Peroxidase"/>
    <property type="match status" value="1"/>
</dbReference>
<organism evidence="22 23">
    <name type="scientific">Lactuca saligna</name>
    <name type="common">Willowleaf lettuce</name>
    <dbReference type="NCBI Taxonomy" id="75948"/>
    <lineage>
        <taxon>Eukaryota</taxon>
        <taxon>Viridiplantae</taxon>
        <taxon>Streptophyta</taxon>
        <taxon>Embryophyta</taxon>
        <taxon>Tracheophyta</taxon>
        <taxon>Spermatophyta</taxon>
        <taxon>Magnoliopsida</taxon>
        <taxon>eudicotyledons</taxon>
        <taxon>Gunneridae</taxon>
        <taxon>Pentapetalae</taxon>
        <taxon>asterids</taxon>
        <taxon>campanulids</taxon>
        <taxon>Asterales</taxon>
        <taxon>Asteraceae</taxon>
        <taxon>Cichorioideae</taxon>
        <taxon>Cichorieae</taxon>
        <taxon>Lactucinae</taxon>
        <taxon>Lactuca</taxon>
    </lineage>
</organism>
<dbReference type="Pfam" id="PF00141">
    <property type="entry name" value="peroxidase"/>
    <property type="match status" value="1"/>
</dbReference>
<dbReference type="InterPro" id="IPR033905">
    <property type="entry name" value="Secretory_peroxidase"/>
</dbReference>
<evidence type="ECO:0000256" key="1">
    <source>
        <dbReference type="ARBA" id="ARBA00000189"/>
    </source>
</evidence>
<keyword evidence="11" id="KW-0560">Oxidoreductase</keyword>
<feature type="binding site" evidence="16">
    <location>
        <position position="247"/>
    </location>
    <ligand>
        <name>substrate</name>
    </ligand>
</feature>
<comment type="catalytic activity">
    <reaction evidence="1">
        <text>2 a phenolic donor + H2O2 = 2 a phenolic radical donor + 2 H2O</text>
        <dbReference type="Rhea" id="RHEA:56136"/>
        <dbReference type="ChEBI" id="CHEBI:15377"/>
        <dbReference type="ChEBI" id="CHEBI:16240"/>
        <dbReference type="ChEBI" id="CHEBI:139520"/>
        <dbReference type="ChEBI" id="CHEBI:139521"/>
        <dbReference type="EC" id="1.11.1.7"/>
    </reaction>
</comment>
<dbReference type="Gene3D" id="1.10.420.10">
    <property type="entry name" value="Peroxidase, domain 2"/>
    <property type="match status" value="1"/>
</dbReference>
<keyword evidence="7" id="KW-0349">Heme</keyword>
<dbReference type="PANTHER" id="PTHR31235">
    <property type="entry name" value="PEROXIDASE 25-RELATED"/>
    <property type="match status" value="1"/>
</dbReference>
<evidence type="ECO:0000313" key="23">
    <source>
        <dbReference type="Proteomes" id="UP001177003"/>
    </source>
</evidence>
<dbReference type="SUPFAM" id="SSF48113">
    <property type="entry name" value="Heme-dependent peroxidases"/>
    <property type="match status" value="1"/>
</dbReference>
<comment type="similarity">
    <text evidence="3">Belongs to the peroxidase family. Ascorbate peroxidase subfamily.</text>
</comment>
<dbReference type="Proteomes" id="UP001177003">
    <property type="component" value="Chromosome 9"/>
</dbReference>
<dbReference type="EC" id="1.11.1.7" evidence="4"/>
<dbReference type="InterPro" id="IPR002016">
    <property type="entry name" value="Haem_peroxidase"/>
</dbReference>
<evidence type="ECO:0000256" key="15">
    <source>
        <dbReference type="PIRSR" id="PIRSR600823-1"/>
    </source>
</evidence>
<keyword evidence="5" id="KW-0964">Secreted</keyword>
<reference evidence="22" key="1">
    <citation type="submission" date="2023-04" db="EMBL/GenBank/DDBJ databases">
        <authorList>
            <person name="Vijverberg K."/>
            <person name="Xiong W."/>
            <person name="Schranz E."/>
        </authorList>
    </citation>
    <scope>NUCLEOTIDE SEQUENCE</scope>
</reference>
<feature type="disulfide bond" evidence="19">
    <location>
        <begin position="123"/>
        <end position="199"/>
    </location>
</feature>
<evidence type="ECO:0000256" key="14">
    <source>
        <dbReference type="ARBA" id="ARBA00023324"/>
    </source>
</evidence>
<feature type="active site" description="Proton acceptor" evidence="15">
    <location>
        <position position="154"/>
    </location>
</feature>
<keyword evidence="14" id="KW-0376">Hydrogen peroxide</keyword>
<evidence type="ECO:0000256" key="9">
    <source>
        <dbReference type="ARBA" id="ARBA00022729"/>
    </source>
</evidence>
<keyword evidence="13 19" id="KW-1015">Disulfide bond</keyword>
<accession>A0AA36A2B2</accession>
<feature type="binding site" evidence="17">
    <location>
        <position position="155"/>
    </location>
    <ligand>
        <name>Ca(2+)</name>
        <dbReference type="ChEBI" id="CHEBI:29108"/>
        <label>1</label>
    </ligand>
</feature>
<evidence type="ECO:0000259" key="21">
    <source>
        <dbReference type="PROSITE" id="PS50873"/>
    </source>
</evidence>
<feature type="binding site" evidence="17">
    <location>
        <position position="337"/>
    </location>
    <ligand>
        <name>Ca(2+)</name>
        <dbReference type="ChEBI" id="CHEBI:29108"/>
        <label>2</label>
    </ligand>
</feature>
<feature type="site" description="Transition state stabilizer" evidence="18">
    <location>
        <position position="150"/>
    </location>
</feature>
<dbReference type="GO" id="GO:0020037">
    <property type="term" value="F:heme binding"/>
    <property type="evidence" value="ECO:0007669"/>
    <property type="project" value="InterPro"/>
</dbReference>
<evidence type="ECO:0000256" key="8">
    <source>
        <dbReference type="ARBA" id="ARBA00022723"/>
    </source>
</evidence>
<feature type="binding site" evidence="17">
    <location>
        <position position="278"/>
    </location>
    <ligand>
        <name>Ca(2+)</name>
        <dbReference type="ChEBI" id="CHEBI:29108"/>
        <label>2</label>
    </ligand>
</feature>
<keyword evidence="23" id="KW-1185">Reference proteome</keyword>
<feature type="disulfide bond" evidence="19">
    <location>
        <begin position="284"/>
        <end position="316"/>
    </location>
</feature>
<dbReference type="InterPro" id="IPR019793">
    <property type="entry name" value="Peroxidases_heam-ligand_BS"/>
</dbReference>
<dbReference type="FunFam" id="1.10.420.10:FF:000010">
    <property type="entry name" value="Peroxidase"/>
    <property type="match status" value="1"/>
</dbReference>
<dbReference type="Gene3D" id="1.10.520.10">
    <property type="match status" value="1"/>
</dbReference>
<evidence type="ECO:0000256" key="20">
    <source>
        <dbReference type="SAM" id="Phobius"/>
    </source>
</evidence>
<dbReference type="InterPro" id="IPR000823">
    <property type="entry name" value="Peroxidase_pln"/>
</dbReference>
<dbReference type="PRINTS" id="PR00458">
    <property type="entry name" value="PEROXIDASE"/>
</dbReference>
<feature type="binding site" evidence="17">
    <location>
        <position position="158"/>
    </location>
    <ligand>
        <name>Ca(2+)</name>
        <dbReference type="ChEBI" id="CHEBI:29108"/>
        <label>1</label>
    </ligand>
</feature>
<feature type="binding site" evidence="17">
    <location>
        <position position="329"/>
    </location>
    <ligand>
        <name>Ca(2+)</name>
        <dbReference type="ChEBI" id="CHEBI:29108"/>
        <label>2</label>
    </ligand>
</feature>
<keyword evidence="20" id="KW-0472">Membrane</keyword>
<comment type="cofactor">
    <cofactor evidence="17">
        <name>heme b</name>
        <dbReference type="ChEBI" id="CHEBI:60344"/>
    </cofactor>
    <text evidence="17">Binds 1 heme b (iron(II)-protoporphyrin IX) group per subunit.</text>
</comment>